<dbReference type="RefSeq" id="WP_190931723.1">
    <property type="nucleotide sequence ID" value="NZ_JACXJA010000052.1"/>
</dbReference>
<evidence type="ECO:0000313" key="2">
    <source>
        <dbReference type="Proteomes" id="UP000639396"/>
    </source>
</evidence>
<dbReference type="EMBL" id="JACXJA010000052">
    <property type="protein sequence ID" value="MBD2866105.1"/>
    <property type="molecule type" value="Genomic_DNA"/>
</dbReference>
<proteinExistence type="predicted"/>
<dbReference type="Proteomes" id="UP000639396">
    <property type="component" value="Unassembled WGS sequence"/>
</dbReference>
<organism evidence="1 2">
    <name type="scientific">Paenibacillus oceani</name>
    <dbReference type="NCBI Taxonomy" id="2772510"/>
    <lineage>
        <taxon>Bacteria</taxon>
        <taxon>Bacillati</taxon>
        <taxon>Bacillota</taxon>
        <taxon>Bacilli</taxon>
        <taxon>Bacillales</taxon>
        <taxon>Paenibacillaceae</taxon>
        <taxon>Paenibacillus</taxon>
    </lineage>
</organism>
<reference evidence="1" key="1">
    <citation type="submission" date="2020-09" db="EMBL/GenBank/DDBJ databases">
        <title>A novel bacterium of genus Paenibacillus, isolated from South China Sea.</title>
        <authorList>
            <person name="Huang H."/>
            <person name="Mo K."/>
            <person name="Hu Y."/>
        </authorList>
    </citation>
    <scope>NUCLEOTIDE SEQUENCE</scope>
    <source>
        <strain evidence="1">IB182363</strain>
    </source>
</reference>
<protein>
    <submittedName>
        <fullName evidence="1">Uncharacterized protein</fullName>
    </submittedName>
</protein>
<accession>A0A927H2R7</accession>
<gene>
    <name evidence="1" type="ORF">IDH45_29380</name>
</gene>
<name>A0A927H2R7_9BACL</name>
<sequence>MITKRCLFCDKIVPVKEKGEYSWFVGCSCAPDSHYSLRTDSYEPFAALSYQVKHQTFPIVSGYIRDMSECGETVALAIDDLEPICESPRVPASIEEKADLLLTYFHRRCSGPNEAVVIRQLPEQYNLTYSPNLQEFIHIIEKLREERLIERAGSTIRLTDKGWQEAAAKAGGKQLKPCFVILADHEQMRTEWAEKVFPKLEGCGYFPRLAGKPEAGKVGDDTIRLMSGSKLLIADLSVPSPEVYFAAGLALGLDVPVVWTVNRKEADRLLIQTDQVRPFVWDRAEELADLLQHRIRAL</sequence>
<comment type="caution">
    <text evidence="1">The sequence shown here is derived from an EMBL/GenBank/DDBJ whole genome shotgun (WGS) entry which is preliminary data.</text>
</comment>
<evidence type="ECO:0000313" key="1">
    <source>
        <dbReference type="EMBL" id="MBD2866105.1"/>
    </source>
</evidence>
<keyword evidence="2" id="KW-1185">Reference proteome</keyword>
<dbReference type="AlphaFoldDB" id="A0A927H2R7"/>